<accession>A0A7G6U856</accession>
<name>A0A7G6U856_9BRAD</name>
<proteinExistence type="predicted"/>
<feature type="transmembrane region" description="Helical" evidence="1">
    <location>
        <begin position="42"/>
        <end position="62"/>
    </location>
</feature>
<evidence type="ECO:0000313" key="3">
    <source>
        <dbReference type="Proteomes" id="UP000515291"/>
    </source>
</evidence>
<feature type="transmembrane region" description="Helical" evidence="1">
    <location>
        <begin position="12"/>
        <end position="36"/>
    </location>
</feature>
<sequence>MNARKHRLRVFIAMVASDTFAICLLAVVLATTILAFGLGADAHLIITILVLGIATAFAETTIRARNNKRDPK</sequence>
<reference evidence="3" key="1">
    <citation type="journal article" date="2020" name="Mol. Plant Microbe">
        <title>Rhizobial microsymbionts of the narrowly endemic Oxytropis species growing in Kamchatka are characterized by significant genetic diversity and possess a set of genes that are associated with T3SS and T6SS secretion systems and can affect the development of symbiosis.</title>
        <authorList>
            <person name="Safronova V."/>
            <person name="Guro P."/>
            <person name="Sazanova A."/>
            <person name="Kuznetsova I."/>
            <person name="Belimov A."/>
            <person name="Yakubov V."/>
            <person name="Chirak E."/>
            <person name="Afonin A."/>
            <person name="Gogolev Y."/>
            <person name="Andronov E."/>
            <person name="Tikhonovich I."/>
        </authorList>
    </citation>
    <scope>NUCLEOTIDE SEQUENCE [LARGE SCALE GENOMIC DNA]</scope>
    <source>
        <strain evidence="3">581</strain>
    </source>
</reference>
<dbReference type="Proteomes" id="UP000515291">
    <property type="component" value="Chromosome"/>
</dbReference>
<dbReference type="RefSeq" id="WP_139069870.1">
    <property type="nucleotide sequence ID" value="NZ_CP050292.1"/>
</dbReference>
<evidence type="ECO:0000256" key="1">
    <source>
        <dbReference type="SAM" id="Phobius"/>
    </source>
</evidence>
<dbReference type="KEGG" id="trb:HB776_31245"/>
<keyword evidence="1" id="KW-1133">Transmembrane helix</keyword>
<protein>
    <submittedName>
        <fullName evidence="2">Uncharacterized protein</fullName>
    </submittedName>
</protein>
<dbReference type="AlphaFoldDB" id="A0A7G6U856"/>
<keyword evidence="1" id="KW-0472">Membrane</keyword>
<dbReference type="EMBL" id="CP050292">
    <property type="protein sequence ID" value="QND75188.1"/>
    <property type="molecule type" value="Genomic_DNA"/>
</dbReference>
<keyword evidence="1" id="KW-0812">Transmembrane</keyword>
<organism evidence="2 3">
    <name type="scientific">Tardiphaga robiniae</name>
    <dbReference type="NCBI Taxonomy" id="943830"/>
    <lineage>
        <taxon>Bacteria</taxon>
        <taxon>Pseudomonadati</taxon>
        <taxon>Pseudomonadota</taxon>
        <taxon>Alphaproteobacteria</taxon>
        <taxon>Hyphomicrobiales</taxon>
        <taxon>Nitrobacteraceae</taxon>
        <taxon>Tardiphaga</taxon>
    </lineage>
</organism>
<evidence type="ECO:0000313" key="2">
    <source>
        <dbReference type="EMBL" id="QND75188.1"/>
    </source>
</evidence>
<gene>
    <name evidence="2" type="ORF">HB776_31245</name>
</gene>